<dbReference type="OrthoDB" id="10248252at2759"/>
<dbReference type="Gene3D" id="2.130.10.10">
    <property type="entry name" value="YVTN repeat-like/Quinoprotein amine dehydrogenase"/>
    <property type="match status" value="1"/>
</dbReference>
<evidence type="ECO:0000256" key="3">
    <source>
        <dbReference type="ARBA" id="ARBA00022737"/>
    </source>
</evidence>
<evidence type="ECO:0000313" key="6">
    <source>
        <dbReference type="Proteomes" id="UP000193648"/>
    </source>
</evidence>
<dbReference type="GO" id="GO:0032956">
    <property type="term" value="P:regulation of actin cytoskeleton organization"/>
    <property type="evidence" value="ECO:0007669"/>
    <property type="project" value="TreeGrafter"/>
</dbReference>
<organism evidence="5 6">
    <name type="scientific">Lobosporangium transversale</name>
    <dbReference type="NCBI Taxonomy" id="64571"/>
    <lineage>
        <taxon>Eukaryota</taxon>
        <taxon>Fungi</taxon>
        <taxon>Fungi incertae sedis</taxon>
        <taxon>Mucoromycota</taxon>
        <taxon>Mortierellomycotina</taxon>
        <taxon>Mortierellomycetes</taxon>
        <taxon>Mortierellales</taxon>
        <taxon>Mortierellaceae</taxon>
        <taxon>Lobosporangium</taxon>
    </lineage>
</organism>
<keyword evidence="6" id="KW-1185">Reference proteome</keyword>
<dbReference type="GeneID" id="33562532"/>
<accession>A0A1Y2GTL1</accession>
<reference evidence="5 6" key="1">
    <citation type="submission" date="2016-07" db="EMBL/GenBank/DDBJ databases">
        <title>Pervasive Adenine N6-methylation of Active Genes in Fungi.</title>
        <authorList>
            <consortium name="DOE Joint Genome Institute"/>
            <person name="Mondo S.J."/>
            <person name="Dannebaum R.O."/>
            <person name="Kuo R.C."/>
            <person name="Labutti K."/>
            <person name="Haridas S."/>
            <person name="Kuo A."/>
            <person name="Salamov A."/>
            <person name="Ahrendt S.R."/>
            <person name="Lipzen A."/>
            <person name="Sullivan W."/>
            <person name="Andreopoulos W.B."/>
            <person name="Clum A."/>
            <person name="Lindquist E."/>
            <person name="Daum C."/>
            <person name="Ramamoorthy G.K."/>
            <person name="Gryganskyi A."/>
            <person name="Culley D."/>
            <person name="Magnuson J.K."/>
            <person name="James T.Y."/>
            <person name="O'Malley M.A."/>
            <person name="Stajich J.E."/>
            <person name="Spatafora J.W."/>
            <person name="Visel A."/>
            <person name="Grigoriev I.V."/>
        </authorList>
    </citation>
    <scope>NUCLEOTIDE SEQUENCE [LARGE SCALE GENOMIC DNA]</scope>
    <source>
        <strain evidence="5 6">NRRL 3116</strain>
    </source>
</reference>
<dbReference type="PROSITE" id="PS00678">
    <property type="entry name" value="WD_REPEATS_1"/>
    <property type="match status" value="1"/>
</dbReference>
<evidence type="ECO:0000256" key="2">
    <source>
        <dbReference type="ARBA" id="ARBA00022574"/>
    </source>
</evidence>
<dbReference type="RefSeq" id="XP_021882944.1">
    <property type="nucleotide sequence ID" value="XM_022020688.1"/>
</dbReference>
<dbReference type="STRING" id="64571.A0A1Y2GTL1"/>
<feature type="repeat" description="WD" evidence="4">
    <location>
        <begin position="82"/>
        <end position="106"/>
    </location>
</feature>
<evidence type="ECO:0000256" key="1">
    <source>
        <dbReference type="ARBA" id="ARBA00009890"/>
    </source>
</evidence>
<protein>
    <submittedName>
        <fullName evidence="5">WD40-repeat-containing domain protein</fullName>
    </submittedName>
</protein>
<dbReference type="SMART" id="SM00320">
    <property type="entry name" value="WD40"/>
    <property type="match status" value="3"/>
</dbReference>
<proteinExistence type="inferred from homology"/>
<dbReference type="SUPFAM" id="SSF50978">
    <property type="entry name" value="WD40 repeat-like"/>
    <property type="match status" value="1"/>
</dbReference>
<dbReference type="InterPro" id="IPR037588">
    <property type="entry name" value="MLST8"/>
</dbReference>
<dbReference type="PANTHER" id="PTHR19842">
    <property type="entry name" value="G BETA-LIKE PROTEIN GBL"/>
    <property type="match status" value="1"/>
</dbReference>
<dbReference type="PROSITE" id="PS50082">
    <property type="entry name" value="WD_REPEATS_2"/>
    <property type="match status" value="1"/>
</dbReference>
<dbReference type="InterPro" id="IPR015943">
    <property type="entry name" value="WD40/YVTN_repeat-like_dom_sf"/>
</dbReference>
<dbReference type="InterPro" id="IPR036322">
    <property type="entry name" value="WD40_repeat_dom_sf"/>
</dbReference>
<sequence>MHAREIESAVSGHEDVNVVDFSPCERYIISCSHRNEIAVFDRRFMNRPPLHRLHHADTGEDDLNAGITSALWWSQGSGTSQSMLMTGGGDGAVKLWDIRRATEDAETWSFEANLGPIARLAASPLFEHLIIGGDSGTVSVYTLDHSMISHYKDHPMTLLSYDN</sequence>
<evidence type="ECO:0000256" key="4">
    <source>
        <dbReference type="PROSITE-ProRule" id="PRU00221"/>
    </source>
</evidence>
<keyword evidence="3" id="KW-0677">Repeat</keyword>
<dbReference type="InParanoid" id="A0A1Y2GTL1"/>
<dbReference type="Pfam" id="PF00400">
    <property type="entry name" value="WD40"/>
    <property type="match status" value="2"/>
</dbReference>
<dbReference type="InterPro" id="IPR019775">
    <property type="entry name" value="WD40_repeat_CS"/>
</dbReference>
<dbReference type="InterPro" id="IPR001680">
    <property type="entry name" value="WD40_rpt"/>
</dbReference>
<keyword evidence="2 4" id="KW-0853">WD repeat</keyword>
<comment type="similarity">
    <text evidence="1">Belongs to the WD repeat LST8 family.</text>
</comment>
<comment type="caution">
    <text evidence="5">The sequence shown here is derived from an EMBL/GenBank/DDBJ whole genome shotgun (WGS) entry which is preliminary data.</text>
</comment>
<dbReference type="GO" id="GO:0031929">
    <property type="term" value="P:TOR signaling"/>
    <property type="evidence" value="ECO:0007669"/>
    <property type="project" value="InterPro"/>
</dbReference>
<dbReference type="GO" id="GO:0031931">
    <property type="term" value="C:TORC1 complex"/>
    <property type="evidence" value="ECO:0007669"/>
    <property type="project" value="InterPro"/>
</dbReference>
<name>A0A1Y2GTL1_9FUNG</name>
<dbReference type="GO" id="GO:0031932">
    <property type="term" value="C:TORC2 complex"/>
    <property type="evidence" value="ECO:0007669"/>
    <property type="project" value="InterPro"/>
</dbReference>
<dbReference type="PANTHER" id="PTHR19842:SF0">
    <property type="entry name" value="TARGET OF RAPAMYCIN COMPLEX SUBUNIT LST8"/>
    <property type="match status" value="1"/>
</dbReference>
<dbReference type="EMBL" id="MCFF01000012">
    <property type="protein sequence ID" value="ORZ21035.1"/>
    <property type="molecule type" value="Genomic_DNA"/>
</dbReference>
<gene>
    <name evidence="5" type="ORF">BCR41DRAFT_30286</name>
</gene>
<evidence type="ECO:0000313" key="5">
    <source>
        <dbReference type="EMBL" id="ORZ21035.1"/>
    </source>
</evidence>
<dbReference type="Proteomes" id="UP000193648">
    <property type="component" value="Unassembled WGS sequence"/>
</dbReference>
<dbReference type="AlphaFoldDB" id="A0A1Y2GTL1"/>